<evidence type="ECO:0000313" key="7">
    <source>
        <dbReference type="Proteomes" id="UP000199045"/>
    </source>
</evidence>
<dbReference type="GO" id="GO:0005975">
    <property type="term" value="P:carbohydrate metabolic process"/>
    <property type="evidence" value="ECO:0007669"/>
    <property type="project" value="InterPro"/>
</dbReference>
<organism evidence="6 7">
    <name type="scientific">Chitinophaga filiformis</name>
    <name type="common">Myxococcus filiformis</name>
    <name type="synonym">Flexibacter filiformis</name>
    <dbReference type="NCBI Taxonomy" id="104663"/>
    <lineage>
        <taxon>Bacteria</taxon>
        <taxon>Pseudomonadati</taxon>
        <taxon>Bacteroidota</taxon>
        <taxon>Chitinophagia</taxon>
        <taxon>Chitinophagales</taxon>
        <taxon>Chitinophagaceae</taxon>
        <taxon>Chitinophaga</taxon>
    </lineage>
</organism>
<dbReference type="InterPro" id="IPR050546">
    <property type="entry name" value="Glycosyl_Hydrlase_16"/>
</dbReference>
<keyword evidence="2 3" id="KW-0732">Signal</keyword>
<dbReference type="Pfam" id="PF18962">
    <property type="entry name" value="Por_Secre_tail"/>
    <property type="match status" value="1"/>
</dbReference>
<dbReference type="SUPFAM" id="SSF49899">
    <property type="entry name" value="Concanavalin A-like lectins/glucanases"/>
    <property type="match status" value="1"/>
</dbReference>
<dbReference type="InterPro" id="IPR006584">
    <property type="entry name" value="Cellulose-bd_IV"/>
</dbReference>
<dbReference type="SMART" id="SM00606">
    <property type="entry name" value="CBD_IV"/>
    <property type="match status" value="1"/>
</dbReference>
<dbReference type="RefSeq" id="WP_089832042.1">
    <property type="nucleotide sequence ID" value="NZ_FNBN01000002.1"/>
</dbReference>
<comment type="similarity">
    <text evidence="1">Belongs to the glycosyl hydrolase 16 family.</text>
</comment>
<dbReference type="InterPro" id="IPR026444">
    <property type="entry name" value="Secre_tail"/>
</dbReference>
<dbReference type="NCBIfam" id="TIGR04183">
    <property type="entry name" value="Por_Secre_tail"/>
    <property type="match status" value="1"/>
</dbReference>
<protein>
    <submittedName>
        <fullName evidence="6">Por secretion system C-terminal sorting domain-containing protein</fullName>
    </submittedName>
</protein>
<feature type="domain" description="CBM6" evidence="4">
    <location>
        <begin position="624"/>
        <end position="744"/>
    </location>
</feature>
<reference evidence="6 7" key="1">
    <citation type="submission" date="2016-10" db="EMBL/GenBank/DDBJ databases">
        <authorList>
            <person name="de Groot N.N."/>
        </authorList>
    </citation>
    <scope>NUCLEOTIDE SEQUENCE [LARGE SCALE GENOMIC DNA]</scope>
    <source>
        <strain evidence="6 7">DSM 527</strain>
    </source>
</reference>
<dbReference type="GO" id="GO:0004553">
    <property type="term" value="F:hydrolase activity, hydrolyzing O-glycosyl compounds"/>
    <property type="evidence" value="ECO:0007669"/>
    <property type="project" value="InterPro"/>
</dbReference>
<dbReference type="PROSITE" id="PS51762">
    <property type="entry name" value="GH16_2"/>
    <property type="match status" value="1"/>
</dbReference>
<dbReference type="Pfam" id="PF03422">
    <property type="entry name" value="CBM_6"/>
    <property type="match status" value="1"/>
</dbReference>
<dbReference type="STRING" id="104663.SAMN04488121_1021129"/>
<dbReference type="Gene3D" id="2.60.40.1080">
    <property type="match status" value="1"/>
</dbReference>
<accession>A0A1G7PBD2</accession>
<dbReference type="PANTHER" id="PTHR10963:SF55">
    <property type="entry name" value="GLYCOSIDE HYDROLASE FAMILY 16 PROTEIN"/>
    <property type="match status" value="1"/>
</dbReference>
<dbReference type="InterPro" id="IPR008979">
    <property type="entry name" value="Galactose-bd-like_sf"/>
</dbReference>
<dbReference type="Proteomes" id="UP000199045">
    <property type="component" value="Unassembled WGS sequence"/>
</dbReference>
<dbReference type="EMBL" id="FNBN01000002">
    <property type="protein sequence ID" value="SDF83534.1"/>
    <property type="molecule type" value="Genomic_DNA"/>
</dbReference>
<feature type="chain" id="PRO_5011608990" evidence="3">
    <location>
        <begin position="22"/>
        <end position="839"/>
    </location>
</feature>
<dbReference type="PROSITE" id="PS51175">
    <property type="entry name" value="CBM6"/>
    <property type="match status" value="1"/>
</dbReference>
<evidence type="ECO:0000256" key="2">
    <source>
        <dbReference type="ARBA" id="ARBA00022729"/>
    </source>
</evidence>
<dbReference type="SUPFAM" id="SSF49785">
    <property type="entry name" value="Galactose-binding domain-like"/>
    <property type="match status" value="1"/>
</dbReference>
<dbReference type="CDD" id="cd08023">
    <property type="entry name" value="GH16_laminarinase_like"/>
    <property type="match status" value="1"/>
</dbReference>
<dbReference type="InterPro" id="IPR005084">
    <property type="entry name" value="CBM6"/>
</dbReference>
<feature type="signal peptide" evidence="3">
    <location>
        <begin position="1"/>
        <end position="21"/>
    </location>
</feature>
<dbReference type="CDD" id="cd04080">
    <property type="entry name" value="CBM6_cellulase-like"/>
    <property type="match status" value="1"/>
</dbReference>
<evidence type="ECO:0000259" key="4">
    <source>
        <dbReference type="PROSITE" id="PS51175"/>
    </source>
</evidence>
<evidence type="ECO:0000256" key="1">
    <source>
        <dbReference type="ARBA" id="ARBA00006865"/>
    </source>
</evidence>
<evidence type="ECO:0000256" key="3">
    <source>
        <dbReference type="SAM" id="SignalP"/>
    </source>
</evidence>
<evidence type="ECO:0000259" key="5">
    <source>
        <dbReference type="PROSITE" id="PS51762"/>
    </source>
</evidence>
<dbReference type="Gene3D" id="2.60.120.200">
    <property type="match status" value="1"/>
</dbReference>
<dbReference type="AlphaFoldDB" id="A0A1G7PBD2"/>
<dbReference type="InterPro" id="IPR013320">
    <property type="entry name" value="ConA-like_dom_sf"/>
</dbReference>
<gene>
    <name evidence="6" type="ORF">SAMN04488121_1021129</name>
</gene>
<evidence type="ECO:0000313" key="6">
    <source>
        <dbReference type="EMBL" id="SDF83534.1"/>
    </source>
</evidence>
<dbReference type="PANTHER" id="PTHR10963">
    <property type="entry name" value="GLYCOSYL HYDROLASE-RELATED"/>
    <property type="match status" value="1"/>
</dbReference>
<sequence length="839" mass="92215">MKNISTLLVLLGLLLCNKLSAQFMLLDDMEGNGPCSGRWTYYAGNTTTGKVQFGVPNPAPSTLNPSPLVAKFIKDTSCFEYMTAGVSLTDSFDLSTNSVFKMLVYASTKDEIMFKLQPGSNYGKAVYFTYKVSQVNHWEEATFNFQSVKNRTDLNRVEVHFIDGKKANGILYFDLVQAPNPTNITISGPNIPMGQEDDKVITAKVNGTTFKPALTLANWTSTNLPTGVSIGSVQRLTDSTAAITLSGNSPDNYSTRTLKLTISGQELAVANAATYPAKGTVTFDGNPGWTMIYDDEFDVAGKPDVTKWTVDPRPKGWINGEQQVYTDTTYDNAKVRNGELVITGRRDYPTGDSTAPWSSARLISQNKMDFKYGKVEVRAKLPRARGSWPAIWLMPTTSAYGAWPKSGELDIMEHVGNNFGTVLSTVHTQNNNWTNGSHLSATKKIMDVDTVFHVYAMEWTPDSIRFTYDSVKCYTYVNPHTDWKDWPFDQKFHIILNVAIGGGMGGAITAADFPDSMTVDYVRVYQKGLGTPILDTIMLTPADIRFIAGKQQQYTAKAYDQNGQPMAITPTWNITGNGNSITSGGLASLDTSGIVTVSATVNGVTKSTSTYANIRIPNYKPIPVKIEAERFDNSNSCCTEPASDTGGGLDVSFIGAGTWFEYDIAVPPDSADYRIDFRVAVSTACSLKIQINDSTLQTVNLPVTGGWQNWSTVSSAPIKFSPGNQTIRIYSNASGWNFNWLNIVRDSSAAARIAYAAPAVILKDEKLHVYPNPTSGQLTIDLQGKNYKTLTLLDVQGNVIRQWGIRPGEKQLTRDLGFLPAGTYFLRFDRQQAFKFLKL</sequence>
<dbReference type="OrthoDB" id="9809583at2"/>
<proteinExistence type="inferred from homology"/>
<dbReference type="Gene3D" id="2.60.120.260">
    <property type="entry name" value="Galactose-binding domain-like"/>
    <property type="match status" value="1"/>
</dbReference>
<dbReference type="InterPro" id="IPR000757">
    <property type="entry name" value="Beta-glucanase-like"/>
</dbReference>
<name>A0A1G7PBD2_CHIFI</name>
<feature type="domain" description="GH16" evidence="5">
    <location>
        <begin position="268"/>
        <end position="530"/>
    </location>
</feature>
<dbReference type="GO" id="GO:0030246">
    <property type="term" value="F:carbohydrate binding"/>
    <property type="evidence" value="ECO:0007669"/>
    <property type="project" value="InterPro"/>
</dbReference>
<dbReference type="Pfam" id="PF00722">
    <property type="entry name" value="Glyco_hydro_16"/>
    <property type="match status" value="1"/>
</dbReference>